<evidence type="ECO:0000313" key="3">
    <source>
        <dbReference type="Proteomes" id="UP000199497"/>
    </source>
</evidence>
<accession>A0A1H0X181</accession>
<name>A0A1H0X181_9ACTN</name>
<dbReference type="Proteomes" id="UP000199497">
    <property type="component" value="Unassembled WGS sequence"/>
</dbReference>
<protein>
    <recommendedName>
        <fullName evidence="4">Ig-like domain-containing protein</fullName>
    </recommendedName>
</protein>
<dbReference type="EMBL" id="FNJR01000021">
    <property type="protein sequence ID" value="SDP96599.1"/>
    <property type="molecule type" value="Genomic_DNA"/>
</dbReference>
<dbReference type="AlphaFoldDB" id="A0A1H0X181"/>
<evidence type="ECO:0008006" key="4">
    <source>
        <dbReference type="Google" id="ProtNLM"/>
    </source>
</evidence>
<evidence type="ECO:0000256" key="1">
    <source>
        <dbReference type="SAM" id="SignalP"/>
    </source>
</evidence>
<dbReference type="RefSeq" id="WP_092604604.1">
    <property type="nucleotide sequence ID" value="NZ_FNJR01000021.1"/>
</dbReference>
<reference evidence="3" key="1">
    <citation type="submission" date="2016-10" db="EMBL/GenBank/DDBJ databases">
        <authorList>
            <person name="Varghese N."/>
            <person name="Submissions S."/>
        </authorList>
    </citation>
    <scope>NUCLEOTIDE SEQUENCE [LARGE SCALE GENOMIC DNA]</scope>
    <source>
        <strain evidence="3">DSM 46732</strain>
    </source>
</reference>
<sequence>MKFKTGSRLAAIISATCMAVSVAGIASAQVESSSGSDSLVSLVCDGVEEIRYNPGLTNEPQEVTIKIDQTYDTCSSVPSGITSGGGSYTVTTQASCQLSGSFNVESVVQYKWNTNQKSEVTFTRNQAVRLANGITKVTSNGTVTDGLGEGLPAQREILLATASFDACDTEQGLKEQSGPVQLIIGGLT</sequence>
<proteinExistence type="predicted"/>
<organism evidence="2 3">
    <name type="scientific">Actinopolyspora xinjiangensis</name>
    <dbReference type="NCBI Taxonomy" id="405564"/>
    <lineage>
        <taxon>Bacteria</taxon>
        <taxon>Bacillati</taxon>
        <taxon>Actinomycetota</taxon>
        <taxon>Actinomycetes</taxon>
        <taxon>Actinopolysporales</taxon>
        <taxon>Actinopolysporaceae</taxon>
        <taxon>Actinopolyspora</taxon>
    </lineage>
</organism>
<keyword evidence="3" id="KW-1185">Reference proteome</keyword>
<feature type="chain" id="PRO_5011598252" description="Ig-like domain-containing protein" evidence="1">
    <location>
        <begin position="29"/>
        <end position="188"/>
    </location>
</feature>
<gene>
    <name evidence="2" type="ORF">SAMN04487905_1212</name>
</gene>
<evidence type="ECO:0000313" key="2">
    <source>
        <dbReference type="EMBL" id="SDP96599.1"/>
    </source>
</evidence>
<keyword evidence="1" id="KW-0732">Signal</keyword>
<dbReference type="OrthoDB" id="3377238at2"/>
<feature type="signal peptide" evidence="1">
    <location>
        <begin position="1"/>
        <end position="28"/>
    </location>
</feature>